<dbReference type="InterPro" id="IPR001867">
    <property type="entry name" value="OmpR/PhoB-type_DNA-bd"/>
</dbReference>
<dbReference type="Gene3D" id="3.40.50.2300">
    <property type="match status" value="1"/>
</dbReference>
<keyword evidence="4 7" id="KW-0238">DNA-binding</keyword>
<evidence type="ECO:0000256" key="7">
    <source>
        <dbReference type="PROSITE-ProRule" id="PRU01091"/>
    </source>
</evidence>
<evidence type="ECO:0000256" key="5">
    <source>
        <dbReference type="ARBA" id="ARBA00023163"/>
    </source>
</evidence>
<dbReference type="SUPFAM" id="SSF46894">
    <property type="entry name" value="C-terminal effector domain of the bipartite response regulators"/>
    <property type="match status" value="1"/>
</dbReference>
<dbReference type="AlphaFoldDB" id="A0A4P5NX90"/>
<gene>
    <name evidence="10" type="ORF">MSKU9_2742</name>
</gene>
<dbReference type="Proteomes" id="UP000315095">
    <property type="component" value="Unassembled WGS sequence"/>
</dbReference>
<dbReference type="GO" id="GO:0000976">
    <property type="term" value="F:transcription cis-regulatory region binding"/>
    <property type="evidence" value="ECO:0007669"/>
    <property type="project" value="TreeGrafter"/>
</dbReference>
<dbReference type="PROSITE" id="PS51755">
    <property type="entry name" value="OMPR_PHOB"/>
    <property type="match status" value="1"/>
</dbReference>
<dbReference type="PROSITE" id="PS50110">
    <property type="entry name" value="RESPONSE_REGULATORY"/>
    <property type="match status" value="1"/>
</dbReference>
<keyword evidence="5" id="KW-0804">Transcription</keyword>
<keyword evidence="11" id="KW-1185">Reference proteome</keyword>
<dbReference type="CDD" id="cd17574">
    <property type="entry name" value="REC_OmpR"/>
    <property type="match status" value="1"/>
</dbReference>
<evidence type="ECO:0000313" key="11">
    <source>
        <dbReference type="Proteomes" id="UP000315095"/>
    </source>
</evidence>
<dbReference type="GO" id="GO:0005829">
    <property type="term" value="C:cytosol"/>
    <property type="evidence" value="ECO:0007669"/>
    <property type="project" value="TreeGrafter"/>
</dbReference>
<keyword evidence="2" id="KW-0902">Two-component regulatory system</keyword>
<evidence type="ECO:0000256" key="4">
    <source>
        <dbReference type="ARBA" id="ARBA00023125"/>
    </source>
</evidence>
<feature type="domain" description="Response regulatory" evidence="8">
    <location>
        <begin position="12"/>
        <end position="125"/>
    </location>
</feature>
<evidence type="ECO:0000259" key="9">
    <source>
        <dbReference type="PROSITE" id="PS51755"/>
    </source>
</evidence>
<dbReference type="GO" id="GO:0032993">
    <property type="term" value="C:protein-DNA complex"/>
    <property type="evidence" value="ECO:0007669"/>
    <property type="project" value="TreeGrafter"/>
</dbReference>
<organism evidence="10 11">
    <name type="scientific">Komagataeibacter diospyri</name>
    <dbReference type="NCBI Taxonomy" id="1932662"/>
    <lineage>
        <taxon>Bacteria</taxon>
        <taxon>Pseudomonadati</taxon>
        <taxon>Pseudomonadota</taxon>
        <taxon>Alphaproteobacteria</taxon>
        <taxon>Acetobacterales</taxon>
        <taxon>Acetobacteraceae</taxon>
        <taxon>Komagataeibacter</taxon>
    </lineage>
</organism>
<dbReference type="SMART" id="SM00448">
    <property type="entry name" value="REC"/>
    <property type="match status" value="1"/>
</dbReference>
<evidence type="ECO:0000256" key="6">
    <source>
        <dbReference type="PROSITE-ProRule" id="PRU00169"/>
    </source>
</evidence>
<dbReference type="PANTHER" id="PTHR48111">
    <property type="entry name" value="REGULATOR OF RPOS"/>
    <property type="match status" value="1"/>
</dbReference>
<sequence length="238" mass="26467">MKHDGPMAEAQSILLVEDAPELQGVMRRYLERCGYRVIVAGSVAEMQEEWSASLPDLVLCDINLPDGDSREATRRLRIHDHAALIFVTSRDEVADRIQALDGGGDDYVVKPVILDELAARVRSVLRRRGGRSSFLMVGNWRLDLVRKQLVSPGGEQASMTAGEFSLLMAMGVSVGNVVSRDVLLEAIGRREDRDVTARTVDTLITRLRRKIPPAATARDLPRPVIRTVRRSGYRLDLV</sequence>
<protein>
    <submittedName>
        <fullName evidence="10">Two component response regulator</fullName>
    </submittedName>
</protein>
<evidence type="ECO:0000256" key="2">
    <source>
        <dbReference type="ARBA" id="ARBA00023012"/>
    </source>
</evidence>
<proteinExistence type="predicted"/>
<dbReference type="RefSeq" id="WP_141261991.1">
    <property type="nucleotide sequence ID" value="NZ_BDLU01000062.1"/>
</dbReference>
<keyword evidence="3" id="KW-0805">Transcription regulation</keyword>
<dbReference type="Gene3D" id="1.10.10.10">
    <property type="entry name" value="Winged helix-like DNA-binding domain superfamily/Winged helix DNA-binding domain"/>
    <property type="match status" value="1"/>
</dbReference>
<dbReference type="SUPFAM" id="SSF52172">
    <property type="entry name" value="CheY-like"/>
    <property type="match status" value="1"/>
</dbReference>
<evidence type="ECO:0000256" key="3">
    <source>
        <dbReference type="ARBA" id="ARBA00023015"/>
    </source>
</evidence>
<dbReference type="InterPro" id="IPR011006">
    <property type="entry name" value="CheY-like_superfamily"/>
</dbReference>
<name>A0A4P5NX90_9PROT</name>
<accession>A0A4P5NX90</accession>
<dbReference type="EMBL" id="BDLU01000062">
    <property type="protein sequence ID" value="GCE84601.1"/>
    <property type="molecule type" value="Genomic_DNA"/>
</dbReference>
<feature type="domain" description="OmpR/PhoB-type" evidence="9">
    <location>
        <begin position="132"/>
        <end position="237"/>
    </location>
</feature>
<dbReference type="Pfam" id="PF00486">
    <property type="entry name" value="Trans_reg_C"/>
    <property type="match status" value="1"/>
</dbReference>
<dbReference type="GO" id="GO:0006355">
    <property type="term" value="P:regulation of DNA-templated transcription"/>
    <property type="evidence" value="ECO:0007669"/>
    <property type="project" value="InterPro"/>
</dbReference>
<dbReference type="InterPro" id="IPR039420">
    <property type="entry name" value="WalR-like"/>
</dbReference>
<dbReference type="OrthoDB" id="9784252at2"/>
<reference evidence="11" key="1">
    <citation type="submission" date="2017-01" db="EMBL/GenBank/DDBJ databases">
        <title>Komagataeibacter sp. MSKU9 whole genome sequencing project.</title>
        <authorList>
            <person name="Matsutani M."/>
            <person name="Naloka K."/>
            <person name="Theeragool G."/>
            <person name="Yakushi T."/>
            <person name="Matsushita K."/>
        </authorList>
    </citation>
    <scope>NUCLEOTIDE SEQUENCE [LARGE SCALE GENOMIC DNA]</scope>
    <source>
        <strain evidence="11">MSKU9</strain>
    </source>
</reference>
<keyword evidence="1 6" id="KW-0597">Phosphoprotein</keyword>
<dbReference type="Pfam" id="PF00072">
    <property type="entry name" value="Response_reg"/>
    <property type="match status" value="1"/>
</dbReference>
<dbReference type="InterPro" id="IPR016032">
    <property type="entry name" value="Sig_transdc_resp-reg_C-effctor"/>
</dbReference>
<evidence type="ECO:0000256" key="1">
    <source>
        <dbReference type="ARBA" id="ARBA00022553"/>
    </source>
</evidence>
<dbReference type="InterPro" id="IPR001789">
    <property type="entry name" value="Sig_transdc_resp-reg_receiver"/>
</dbReference>
<feature type="DNA-binding region" description="OmpR/PhoB-type" evidence="7">
    <location>
        <begin position="132"/>
        <end position="237"/>
    </location>
</feature>
<dbReference type="GO" id="GO:0000156">
    <property type="term" value="F:phosphorelay response regulator activity"/>
    <property type="evidence" value="ECO:0007669"/>
    <property type="project" value="TreeGrafter"/>
</dbReference>
<dbReference type="PANTHER" id="PTHR48111:SF4">
    <property type="entry name" value="DNA-BINDING DUAL TRANSCRIPTIONAL REGULATOR OMPR"/>
    <property type="match status" value="1"/>
</dbReference>
<dbReference type="CDD" id="cd00383">
    <property type="entry name" value="trans_reg_C"/>
    <property type="match status" value="1"/>
</dbReference>
<feature type="modified residue" description="4-aspartylphosphate" evidence="6">
    <location>
        <position position="61"/>
    </location>
</feature>
<evidence type="ECO:0000313" key="10">
    <source>
        <dbReference type="EMBL" id="GCE84601.1"/>
    </source>
</evidence>
<dbReference type="SMART" id="SM00862">
    <property type="entry name" value="Trans_reg_C"/>
    <property type="match status" value="1"/>
</dbReference>
<dbReference type="InterPro" id="IPR036388">
    <property type="entry name" value="WH-like_DNA-bd_sf"/>
</dbReference>
<dbReference type="Gene3D" id="6.10.250.690">
    <property type="match status" value="1"/>
</dbReference>
<evidence type="ECO:0000259" key="8">
    <source>
        <dbReference type="PROSITE" id="PS50110"/>
    </source>
</evidence>
<comment type="caution">
    <text evidence="10">The sequence shown here is derived from an EMBL/GenBank/DDBJ whole genome shotgun (WGS) entry which is preliminary data.</text>
</comment>